<dbReference type="SUPFAM" id="SSF140984">
    <property type="entry name" value="PTPA-like"/>
    <property type="match status" value="1"/>
</dbReference>
<dbReference type="Pfam" id="PF03095">
    <property type="entry name" value="PTPA"/>
    <property type="match status" value="1"/>
</dbReference>
<comment type="catalytic activity">
    <reaction evidence="1 7">
        <text>[protein]-peptidylproline (omega=180) = [protein]-peptidylproline (omega=0)</text>
        <dbReference type="Rhea" id="RHEA:16237"/>
        <dbReference type="Rhea" id="RHEA-COMP:10747"/>
        <dbReference type="Rhea" id="RHEA-COMP:10748"/>
        <dbReference type="ChEBI" id="CHEBI:83833"/>
        <dbReference type="ChEBI" id="CHEBI:83834"/>
        <dbReference type="EC" id="5.2.1.8"/>
    </reaction>
</comment>
<keyword evidence="6 7" id="KW-0413">Isomerase</keyword>
<dbReference type="FunFam" id="1.20.120.1150:FF:000002">
    <property type="entry name" value="Serine/threonine-protein phosphatase 2A activator"/>
    <property type="match status" value="1"/>
</dbReference>
<dbReference type="PANTHER" id="PTHR10012:SF0">
    <property type="entry name" value="SERINE_THREONINE-PROTEIN PHOSPHATASE 2A ACTIVATOR"/>
    <property type="match status" value="1"/>
</dbReference>
<evidence type="ECO:0000313" key="8">
    <source>
        <dbReference type="EMBL" id="KAK9862236.1"/>
    </source>
</evidence>
<name>A0AAW1SZV0_9CHLO</name>
<dbReference type="Gene3D" id="1.20.120.1150">
    <property type="match status" value="1"/>
</dbReference>
<keyword evidence="9" id="KW-1185">Reference proteome</keyword>
<comment type="similarity">
    <text evidence="3 7">Belongs to the PTPA-type PPIase family.</text>
</comment>
<dbReference type="EMBL" id="JALJOV010000634">
    <property type="protein sequence ID" value="KAK9862236.1"/>
    <property type="molecule type" value="Genomic_DNA"/>
</dbReference>
<dbReference type="GO" id="GO:0005634">
    <property type="term" value="C:nucleus"/>
    <property type="evidence" value="ECO:0007669"/>
    <property type="project" value="TreeGrafter"/>
</dbReference>
<dbReference type="Proteomes" id="UP001485043">
    <property type="component" value="Unassembled WGS sequence"/>
</dbReference>
<comment type="caution">
    <text evidence="8">The sequence shown here is derived from an EMBL/GenBank/DDBJ whole genome shotgun (WGS) entry which is preliminary data.</text>
</comment>
<dbReference type="InterPro" id="IPR004327">
    <property type="entry name" value="Phstyr_phstse_ac"/>
</dbReference>
<organism evidence="8 9">
    <name type="scientific">Apatococcus fuscideae</name>
    <dbReference type="NCBI Taxonomy" id="2026836"/>
    <lineage>
        <taxon>Eukaryota</taxon>
        <taxon>Viridiplantae</taxon>
        <taxon>Chlorophyta</taxon>
        <taxon>core chlorophytes</taxon>
        <taxon>Trebouxiophyceae</taxon>
        <taxon>Chlorellales</taxon>
        <taxon>Chlorellaceae</taxon>
        <taxon>Apatococcus</taxon>
    </lineage>
</organism>
<sequence length="157" mass="17628">MCLAKLGVVGEEDRQALVTRVFVAYLKLMRKLQTSYWLEPAGSHGVWGLDDYQFLPFMFGSSQLIAHPDIRPGSMHVPDLLSKSLQDDFLYLSCVGFVLQVKKGPLAETSPMINDISGVATWSKVNQGMVKMYQAEVLSKLPIMQHFLFGSILQYPE</sequence>
<evidence type="ECO:0000313" key="9">
    <source>
        <dbReference type="Proteomes" id="UP001485043"/>
    </source>
</evidence>
<protein>
    <recommendedName>
        <fullName evidence="7">Serine/threonine-protein phosphatase 2A activator</fullName>
        <ecNumber evidence="7">5.2.1.8</ecNumber>
    </recommendedName>
    <alternativeName>
        <fullName evidence="7">Phosphotyrosyl phosphatase activator</fullName>
    </alternativeName>
</protein>
<evidence type="ECO:0000256" key="1">
    <source>
        <dbReference type="ARBA" id="ARBA00000971"/>
    </source>
</evidence>
<gene>
    <name evidence="8" type="ORF">WJX84_001271</name>
</gene>
<dbReference type="GO" id="GO:0008160">
    <property type="term" value="F:protein tyrosine phosphatase activator activity"/>
    <property type="evidence" value="ECO:0007669"/>
    <property type="project" value="TreeGrafter"/>
</dbReference>
<comment type="function">
    <text evidence="7">PPIases accelerate the folding of proteins. It catalyzes the cis-trans isomerization of proline imidic peptide bonds in oligopeptides.</text>
</comment>
<dbReference type="InterPro" id="IPR037218">
    <property type="entry name" value="PTPA_sf"/>
</dbReference>
<dbReference type="GO" id="GO:0005737">
    <property type="term" value="C:cytoplasm"/>
    <property type="evidence" value="ECO:0007669"/>
    <property type="project" value="UniProtKB-SubCell"/>
</dbReference>
<dbReference type="EC" id="5.2.1.8" evidence="7"/>
<dbReference type="AlphaFoldDB" id="A0AAW1SZV0"/>
<comment type="subcellular location">
    <subcellularLocation>
        <location evidence="2 7">Cytoplasm</location>
    </subcellularLocation>
</comment>
<dbReference type="GO" id="GO:0000159">
    <property type="term" value="C:protein phosphatase type 2A complex"/>
    <property type="evidence" value="ECO:0007669"/>
    <property type="project" value="TreeGrafter"/>
</dbReference>
<evidence type="ECO:0000256" key="4">
    <source>
        <dbReference type="ARBA" id="ARBA00022490"/>
    </source>
</evidence>
<proteinExistence type="inferred from homology"/>
<dbReference type="PANTHER" id="PTHR10012">
    <property type="entry name" value="SERINE/THREONINE-PROTEIN PHOSPHATASE 2A REGULATORY SUBUNIT B"/>
    <property type="match status" value="1"/>
</dbReference>
<keyword evidence="4 7" id="KW-0963">Cytoplasm</keyword>
<evidence type="ECO:0000256" key="5">
    <source>
        <dbReference type="ARBA" id="ARBA00023110"/>
    </source>
</evidence>
<dbReference type="InterPro" id="IPR043170">
    <property type="entry name" value="PTPA_C_lid"/>
</dbReference>
<evidence type="ECO:0000256" key="3">
    <source>
        <dbReference type="ARBA" id="ARBA00011019"/>
    </source>
</evidence>
<accession>A0AAW1SZV0</accession>
<evidence type="ECO:0000256" key="2">
    <source>
        <dbReference type="ARBA" id="ARBA00004496"/>
    </source>
</evidence>
<reference evidence="8 9" key="1">
    <citation type="journal article" date="2024" name="Nat. Commun.">
        <title>Phylogenomics reveals the evolutionary origins of lichenization in chlorophyte algae.</title>
        <authorList>
            <person name="Puginier C."/>
            <person name="Libourel C."/>
            <person name="Otte J."/>
            <person name="Skaloud P."/>
            <person name="Haon M."/>
            <person name="Grisel S."/>
            <person name="Petersen M."/>
            <person name="Berrin J.G."/>
            <person name="Delaux P.M."/>
            <person name="Dal Grande F."/>
            <person name="Keller J."/>
        </authorList>
    </citation>
    <scope>NUCLEOTIDE SEQUENCE [LARGE SCALE GENOMIC DNA]</scope>
    <source>
        <strain evidence="8 9">SAG 2523</strain>
    </source>
</reference>
<evidence type="ECO:0000256" key="7">
    <source>
        <dbReference type="RuleBase" id="RU361210"/>
    </source>
</evidence>
<keyword evidence="5 7" id="KW-0697">Rotamase</keyword>
<dbReference type="GO" id="GO:0007052">
    <property type="term" value="P:mitotic spindle organization"/>
    <property type="evidence" value="ECO:0007669"/>
    <property type="project" value="TreeGrafter"/>
</dbReference>
<evidence type="ECO:0000256" key="6">
    <source>
        <dbReference type="ARBA" id="ARBA00023235"/>
    </source>
</evidence>
<dbReference type="GO" id="GO:0003755">
    <property type="term" value="F:peptidyl-prolyl cis-trans isomerase activity"/>
    <property type="evidence" value="ECO:0007669"/>
    <property type="project" value="UniProtKB-KW"/>
</dbReference>